<protein>
    <submittedName>
        <fullName evidence="2">Sigma-70 family RNA polymerase sigma factor</fullName>
    </submittedName>
</protein>
<dbReference type="SUPFAM" id="SSF88946">
    <property type="entry name" value="Sigma2 domain of RNA polymerase sigma factors"/>
    <property type="match status" value="1"/>
</dbReference>
<dbReference type="Pfam" id="PF12645">
    <property type="entry name" value="HTH_16"/>
    <property type="match status" value="1"/>
</dbReference>
<dbReference type="AlphaFoldDB" id="A0A9J6NYL1"/>
<dbReference type="SUPFAM" id="SSF88659">
    <property type="entry name" value="Sigma3 and sigma4 domains of RNA polymerase sigma factors"/>
    <property type="match status" value="1"/>
</dbReference>
<evidence type="ECO:0000313" key="2">
    <source>
        <dbReference type="EMBL" id="MCM1989530.1"/>
    </source>
</evidence>
<gene>
    <name evidence="2" type="ORF">KDK92_07235</name>
</gene>
<accession>A0A9J6NYL1</accession>
<dbReference type="GO" id="GO:0006352">
    <property type="term" value="P:DNA-templated transcription initiation"/>
    <property type="evidence" value="ECO:0007669"/>
    <property type="project" value="InterPro"/>
</dbReference>
<reference evidence="2" key="2">
    <citation type="submission" date="2021-04" db="EMBL/GenBank/DDBJ databases">
        <authorList>
            <person name="Dong X."/>
        </authorList>
    </citation>
    <scope>NUCLEOTIDE SEQUENCE</scope>
    <source>
        <strain evidence="2">ZWT</strain>
    </source>
</reference>
<organism evidence="2 3">
    <name type="scientific">Oceanirhabdus seepicola</name>
    <dbReference type="NCBI Taxonomy" id="2828781"/>
    <lineage>
        <taxon>Bacteria</taxon>
        <taxon>Bacillati</taxon>
        <taxon>Bacillota</taxon>
        <taxon>Clostridia</taxon>
        <taxon>Eubacteriales</taxon>
        <taxon>Clostridiaceae</taxon>
        <taxon>Oceanirhabdus</taxon>
    </lineage>
</organism>
<evidence type="ECO:0000313" key="3">
    <source>
        <dbReference type="Proteomes" id="UP001056429"/>
    </source>
</evidence>
<dbReference type="RefSeq" id="WP_250858523.1">
    <property type="nucleotide sequence ID" value="NZ_JAGSOJ010000001.1"/>
</dbReference>
<dbReference type="InterPro" id="IPR013324">
    <property type="entry name" value="RNA_pol_sigma_r3/r4-like"/>
</dbReference>
<dbReference type="NCBIfam" id="TIGR02937">
    <property type="entry name" value="sigma70-ECF"/>
    <property type="match status" value="1"/>
</dbReference>
<sequence length="186" mass="22073">MKIENDVLKVLLERAKSGDKKAVSEIIDLFNGYIIKEALRYKIPSMELEDLVQYGYLTVLKCIKSYKLGSNSFYGYVIMGIKNNFNYMVRKHKVNRVVYYDNEIVDIMGTDEFSLEEHIMIYEDVKWLRDTIDKLIKEEQELIKCYFLEGVKLVNYAKAKGVPYPTMLYRKNELLKKLKRSYFKNK</sequence>
<dbReference type="Gene3D" id="1.10.1740.10">
    <property type="match status" value="1"/>
</dbReference>
<dbReference type="InterPro" id="IPR013325">
    <property type="entry name" value="RNA_pol_sigma_r2"/>
</dbReference>
<name>A0A9J6NYL1_9CLOT</name>
<dbReference type="InterPro" id="IPR014284">
    <property type="entry name" value="RNA_pol_sigma-70_dom"/>
</dbReference>
<dbReference type="InterPro" id="IPR024760">
    <property type="entry name" value="HTH_dom_conjug_TS-like"/>
</dbReference>
<keyword evidence="3" id="KW-1185">Reference proteome</keyword>
<evidence type="ECO:0000259" key="1">
    <source>
        <dbReference type="Pfam" id="PF12645"/>
    </source>
</evidence>
<proteinExistence type="predicted"/>
<feature type="domain" description="Helix-turn-helix conjugative transposon-like" evidence="1">
    <location>
        <begin position="11"/>
        <end position="67"/>
    </location>
</feature>
<reference evidence="2" key="1">
    <citation type="journal article" date="2021" name="mSystems">
        <title>Bacteria and Archaea Synergistically Convert Glycine Betaine to Biogenic Methane in the Formosa Cold Seep of the South China Sea.</title>
        <authorList>
            <person name="Li L."/>
            <person name="Zhang W."/>
            <person name="Zhang S."/>
            <person name="Song L."/>
            <person name="Sun Q."/>
            <person name="Zhang H."/>
            <person name="Xiang H."/>
            <person name="Dong X."/>
        </authorList>
    </citation>
    <scope>NUCLEOTIDE SEQUENCE</scope>
    <source>
        <strain evidence="2">ZWT</strain>
    </source>
</reference>
<comment type="caution">
    <text evidence="2">The sequence shown here is derived from an EMBL/GenBank/DDBJ whole genome shotgun (WGS) entry which is preliminary data.</text>
</comment>
<dbReference type="Proteomes" id="UP001056429">
    <property type="component" value="Unassembled WGS sequence"/>
</dbReference>
<dbReference type="GO" id="GO:0003700">
    <property type="term" value="F:DNA-binding transcription factor activity"/>
    <property type="evidence" value="ECO:0007669"/>
    <property type="project" value="InterPro"/>
</dbReference>
<dbReference type="EMBL" id="JAGSOJ010000001">
    <property type="protein sequence ID" value="MCM1989530.1"/>
    <property type="molecule type" value="Genomic_DNA"/>
</dbReference>